<dbReference type="CDD" id="cd03801">
    <property type="entry name" value="GT4_PimA-like"/>
    <property type="match status" value="1"/>
</dbReference>
<organism evidence="2 3">
    <name type="scientific">Candidatus Jettenia ecosi</name>
    <dbReference type="NCBI Taxonomy" id="2494326"/>
    <lineage>
        <taxon>Bacteria</taxon>
        <taxon>Pseudomonadati</taxon>
        <taxon>Planctomycetota</taxon>
        <taxon>Candidatus Brocadiia</taxon>
        <taxon>Candidatus Brocadiales</taxon>
        <taxon>Candidatus Brocadiaceae</taxon>
        <taxon>Candidatus Jettenia</taxon>
    </lineage>
</organism>
<gene>
    <name evidence="2" type="ORF">JETT_0160</name>
</gene>
<accession>A0A533QFU5</accession>
<dbReference type="InterPro" id="IPR050194">
    <property type="entry name" value="Glycosyltransferase_grp1"/>
</dbReference>
<sequence>MKKVLLLSELFVPPYDEGMKVTALNLLKGIKHHVDCIGLGPCGDENGLIQPTAISKMLYSKKLRKEINRQKPDFIFYIPEASATLHSFIRYRILRFISKGAGTAMVALQNREYSSLTQRIITFINPNTLFVPSTLMSDIFKKIGINTHLLSAGVDIEKFTPASPETKYTLREKYQVPQDKYIVLHVGHIRASRNVKMFLSLIDQPEMQVLLVGSTSTPQEDELKRELRQAGILIIDTFVPENQELYQLADCYVFNVRERSGAMEFPISVLEAIACNLPVLTTPFGSLPENFPASDDFRYFTTPEELKNELQNMRNHISKTRERVERFSWKNVANQLLGKCRVL</sequence>
<dbReference type="InterPro" id="IPR001296">
    <property type="entry name" value="Glyco_trans_1"/>
</dbReference>
<evidence type="ECO:0000259" key="1">
    <source>
        <dbReference type="Pfam" id="PF00534"/>
    </source>
</evidence>
<dbReference type="EMBL" id="SULG01000002">
    <property type="protein sequence ID" value="TLD43529.1"/>
    <property type="molecule type" value="Genomic_DNA"/>
</dbReference>
<keyword evidence="2" id="KW-0378">Hydrolase</keyword>
<dbReference type="PANTHER" id="PTHR45947:SF3">
    <property type="entry name" value="SULFOQUINOVOSYL TRANSFERASE SQD2"/>
    <property type="match status" value="1"/>
</dbReference>
<comment type="caution">
    <text evidence="2">The sequence shown here is derived from an EMBL/GenBank/DDBJ whole genome shotgun (WGS) entry which is preliminary data.</text>
</comment>
<dbReference type="Gene3D" id="3.40.50.2000">
    <property type="entry name" value="Glycogen Phosphorylase B"/>
    <property type="match status" value="2"/>
</dbReference>
<evidence type="ECO:0000313" key="2">
    <source>
        <dbReference type="EMBL" id="TLD43529.1"/>
    </source>
</evidence>
<dbReference type="GO" id="GO:0016757">
    <property type="term" value="F:glycosyltransferase activity"/>
    <property type="evidence" value="ECO:0007669"/>
    <property type="project" value="InterPro"/>
</dbReference>
<proteinExistence type="predicted"/>
<evidence type="ECO:0000313" key="3">
    <source>
        <dbReference type="Proteomes" id="UP000319783"/>
    </source>
</evidence>
<reference evidence="2 3" key="1">
    <citation type="submission" date="2019-04" db="EMBL/GenBank/DDBJ databases">
        <title>Genome of a novel bacterium Candidatus Jettenia ecosi reconstructed from metagenome of an anammox bioreactor.</title>
        <authorList>
            <person name="Mardanov A.V."/>
            <person name="Beletsky A.V."/>
            <person name="Ravin N.V."/>
            <person name="Botchkova E.A."/>
            <person name="Litti Y.V."/>
            <person name="Nozhevnikova A.N."/>
        </authorList>
    </citation>
    <scope>NUCLEOTIDE SEQUENCE [LARGE SCALE GENOMIC DNA]</scope>
    <source>
        <strain evidence="2">J2</strain>
    </source>
</reference>
<protein>
    <submittedName>
        <fullName evidence="2">Glycosyl hydrolase domain protein</fullName>
    </submittedName>
</protein>
<dbReference type="PANTHER" id="PTHR45947">
    <property type="entry name" value="SULFOQUINOVOSYL TRANSFERASE SQD2"/>
    <property type="match status" value="1"/>
</dbReference>
<dbReference type="Pfam" id="PF00534">
    <property type="entry name" value="Glycos_transf_1"/>
    <property type="match status" value="1"/>
</dbReference>
<dbReference type="SUPFAM" id="SSF53756">
    <property type="entry name" value="UDP-Glycosyltransferase/glycogen phosphorylase"/>
    <property type="match status" value="1"/>
</dbReference>
<dbReference type="Proteomes" id="UP000319783">
    <property type="component" value="Unassembled WGS sequence"/>
</dbReference>
<name>A0A533QFU5_9BACT</name>
<feature type="domain" description="Glycosyl transferase family 1" evidence="1">
    <location>
        <begin position="169"/>
        <end position="290"/>
    </location>
</feature>
<dbReference type="AlphaFoldDB" id="A0A533QFU5"/>
<dbReference type="GO" id="GO:0016787">
    <property type="term" value="F:hydrolase activity"/>
    <property type="evidence" value="ECO:0007669"/>
    <property type="project" value="UniProtKB-KW"/>
</dbReference>